<feature type="domain" description="BTB" evidence="2">
    <location>
        <begin position="88"/>
        <end position="216"/>
    </location>
</feature>
<dbReference type="InterPro" id="IPR011333">
    <property type="entry name" value="SKP1/BTB/POZ_sf"/>
</dbReference>
<keyword evidence="4" id="KW-1185">Reference proteome</keyword>
<organism evidence="4">
    <name type="scientific">Naegleria gruberi</name>
    <name type="common">Amoeba</name>
    <dbReference type="NCBI Taxonomy" id="5762"/>
    <lineage>
        <taxon>Eukaryota</taxon>
        <taxon>Discoba</taxon>
        <taxon>Heterolobosea</taxon>
        <taxon>Tetramitia</taxon>
        <taxon>Eutetramitia</taxon>
        <taxon>Vahlkampfiidae</taxon>
        <taxon>Naegleria</taxon>
    </lineage>
</organism>
<feature type="compositionally biased region" description="Basic and acidic residues" evidence="1">
    <location>
        <begin position="57"/>
        <end position="72"/>
    </location>
</feature>
<evidence type="ECO:0000313" key="3">
    <source>
        <dbReference type="EMBL" id="EFC44494.1"/>
    </source>
</evidence>
<evidence type="ECO:0000259" key="2">
    <source>
        <dbReference type="SMART" id="SM00225"/>
    </source>
</evidence>
<evidence type="ECO:0000256" key="1">
    <source>
        <dbReference type="SAM" id="MobiDB-lite"/>
    </source>
</evidence>
<accession>D2VFM1</accession>
<dbReference type="SMART" id="SM00225">
    <property type="entry name" value="BTB"/>
    <property type="match status" value="1"/>
</dbReference>
<reference evidence="3 4" key="1">
    <citation type="journal article" date="2010" name="Cell">
        <title>The genome of Naegleria gruberi illuminates early eukaryotic versatility.</title>
        <authorList>
            <person name="Fritz-Laylin L.K."/>
            <person name="Prochnik S.E."/>
            <person name="Ginger M.L."/>
            <person name="Dacks J.B."/>
            <person name="Carpenter M.L."/>
            <person name="Field M.C."/>
            <person name="Kuo A."/>
            <person name="Paredez A."/>
            <person name="Chapman J."/>
            <person name="Pham J."/>
            <person name="Shu S."/>
            <person name="Neupane R."/>
            <person name="Cipriano M."/>
            <person name="Mancuso J."/>
            <person name="Tu H."/>
            <person name="Salamov A."/>
            <person name="Lindquist E."/>
            <person name="Shapiro H."/>
            <person name="Lucas S."/>
            <person name="Grigoriev I.V."/>
            <person name="Cande W.Z."/>
            <person name="Fulton C."/>
            <person name="Rokhsar D.S."/>
            <person name="Dawson S.C."/>
        </authorList>
    </citation>
    <scope>NUCLEOTIDE SEQUENCE [LARGE SCALE GENOMIC DNA]</scope>
    <source>
        <strain evidence="3 4">NEG-M</strain>
    </source>
</reference>
<dbReference type="PANTHER" id="PTHR43558:SF6">
    <property type="entry name" value="REDUCTASE, PUTATIVE (AFU_ORTHOLOGUE AFUA_3G10540)-RELATED"/>
    <property type="match status" value="1"/>
</dbReference>
<dbReference type="AlphaFoldDB" id="D2VFM1"/>
<feature type="region of interest" description="Disordered" evidence="1">
    <location>
        <begin position="1"/>
        <end position="40"/>
    </location>
</feature>
<sequence>MTDEDQQHQSKKRKEEDESTPLDEMTGKHLDQLSDAMNNLTIQQQTEQLLSKLLSREAAEHDDDGAKSKTSSDQDNNMNILHQMQDDEVVELLVGGKYFTTTKKTLLGERATMTQNPESVPYLLEFVEPQDNFFKVMFESGFGIEKVENKSAISIPDRNPDYFEYILEHLRQGGKVKTLGIEKLQLNQLELILEESKYFLTEKLSEYIMFLIHKYHRNESLFSNYLLPTPYDNAETKKVSPFQYNTEKINQTTKKMEESITKSKLEISKISKELTEKYKSLVSTKDENLCVRINVGGEVFELPIKHLANHPNCIITKFINSNSFRENKNDSIFIDRNPRLFSLIYGYLISGGKFNHFPSKLSNEQTLQLEKEAQFYGINTMISEYISPLRYPVELLGKENIELKEKEDKLRVLFAKERDSPLLDNPYLLLSPLFDSIQQINSKTLYPINFNDCPKILDLSDKTTYSRQCTIPNLVDRIETFKSNFYKFTQSTLEGLDWTGVFAAGGGVLGCCLKEIPDYDSITPVSGLYPTSYMEKKEMEKKISLIENEDDEDDPSDFGYWKRETPTFDHSGLYDLSEYKVTESVGNSIAYSYSRGYDTRMHNKRIHPGIESTITNTTDCRAVPEPPIPYSFKKSDIDLFLYGMTEAEAEEKLIHIYNVIKENMSKIILQDSEPNLLEVSDKVFKKQKTIVNNDILVVRTKYAVTFYGYHIRPIQVVLRIYKSPAEVILGFDIDCACIGYDGNQVWASPRCIRSLTHQVNLVDVDRQSTTYEYRLYKYSRRGFSVAIPGFNPEKVKNQLLQYPRRLLFSSMEHLMHGLARLLAYDFSCRAKNPKYILANYDTPSRTAQQKEERKAMILGGEINPKSDYLDLGIIKNNRYPPATIFNMLNKAKTVTENIHNRKGPTTEVVVDKETNSRGSRWRRSYNNERKIRENVRHNTQLLKDSRLPQVDIEIKSSREANWKPYFIYSLNNMESILNNTVQESTAPQKIEFLQVDPGTQIGSFHPTDLNFYQDAYQKVPPERLPLLKEHTYQALWFKSVQEMPSNPTKENYISIDLSLHGNNTRDAETLFEKYAPEQSNLIEQAFRKCVFYGQSYEFWISATEKINFDNWTHTYTENHPLYPNKISRLHRNQNRVYFGWRQYADPERPLYVCLTAKHYY</sequence>
<dbReference type="PANTHER" id="PTHR43558">
    <property type="entry name" value="REDUCTASE, PUTATIVE (AFU_ORTHOLOGUE AFUA_3G10540)-RELATED"/>
    <property type="match status" value="1"/>
</dbReference>
<dbReference type="Gene3D" id="3.30.710.10">
    <property type="entry name" value="Potassium Channel Kv1.1, Chain A"/>
    <property type="match status" value="2"/>
</dbReference>
<dbReference type="InterPro" id="IPR000210">
    <property type="entry name" value="BTB/POZ_dom"/>
</dbReference>
<name>D2VFM1_NAEGR</name>
<dbReference type="EMBL" id="GG738868">
    <property type="protein sequence ID" value="EFC44494.1"/>
    <property type="molecule type" value="Genomic_DNA"/>
</dbReference>
<dbReference type="CDD" id="cd18316">
    <property type="entry name" value="BTB_POZ_KCTD-like"/>
    <property type="match status" value="1"/>
</dbReference>
<dbReference type="InterPro" id="IPR053354">
    <property type="entry name" value="MGDG_epimerase"/>
</dbReference>
<feature type="region of interest" description="Disordered" evidence="1">
    <location>
        <begin position="57"/>
        <end position="77"/>
    </location>
</feature>
<protein>
    <submittedName>
        <fullName evidence="3">Predicted protein</fullName>
    </submittedName>
</protein>
<proteinExistence type="predicted"/>
<evidence type="ECO:0000313" key="4">
    <source>
        <dbReference type="Proteomes" id="UP000006671"/>
    </source>
</evidence>
<dbReference type="STRING" id="5762.D2VFM1"/>
<dbReference type="InterPro" id="IPR003131">
    <property type="entry name" value="T1-type_BTB"/>
</dbReference>
<dbReference type="Proteomes" id="UP000006671">
    <property type="component" value="Unassembled WGS sequence"/>
</dbReference>
<dbReference type="OrthoDB" id="539213at2759"/>
<feature type="compositionally biased region" description="Basic and acidic residues" evidence="1">
    <location>
        <begin position="1"/>
        <end position="16"/>
    </location>
</feature>
<dbReference type="Pfam" id="PF02214">
    <property type="entry name" value="BTB_2"/>
    <property type="match status" value="2"/>
</dbReference>
<dbReference type="InParanoid" id="D2VFM1"/>
<dbReference type="GeneID" id="8848435"/>
<gene>
    <name evidence="3" type="ORF">NAEGRDRAFT_79784</name>
</gene>
<dbReference type="GO" id="GO:0051260">
    <property type="term" value="P:protein homooligomerization"/>
    <property type="evidence" value="ECO:0007669"/>
    <property type="project" value="InterPro"/>
</dbReference>
<dbReference type="SUPFAM" id="SSF54695">
    <property type="entry name" value="POZ domain"/>
    <property type="match status" value="2"/>
</dbReference>
<dbReference type="KEGG" id="ngr:NAEGRDRAFT_79784"/>
<dbReference type="RefSeq" id="XP_002677238.1">
    <property type="nucleotide sequence ID" value="XM_002677192.1"/>
</dbReference>
<dbReference type="VEuPathDB" id="AmoebaDB:NAEGRDRAFT_79784"/>
<dbReference type="eggNOG" id="ENOG502QU61">
    <property type="taxonomic scope" value="Eukaryota"/>
</dbReference>